<proteinExistence type="predicted"/>
<keyword evidence="3" id="KW-0966">Cell projection</keyword>
<protein>
    <submittedName>
        <fullName evidence="3">Flagellar hook-length control protein FliK</fullName>
    </submittedName>
</protein>
<dbReference type="RefSeq" id="WP_216704483.1">
    <property type="nucleotide sequence ID" value="NZ_CP076668.1"/>
</dbReference>
<feature type="compositionally biased region" description="Low complexity" evidence="1">
    <location>
        <begin position="420"/>
        <end position="433"/>
    </location>
</feature>
<feature type="compositionally biased region" description="Polar residues" evidence="1">
    <location>
        <begin position="396"/>
        <end position="411"/>
    </location>
</feature>
<dbReference type="Pfam" id="PF02120">
    <property type="entry name" value="Flg_hook"/>
    <property type="match status" value="1"/>
</dbReference>
<feature type="region of interest" description="Disordered" evidence="1">
    <location>
        <begin position="396"/>
        <end position="435"/>
    </location>
</feature>
<gene>
    <name evidence="3" type="ORF">KQP88_24935</name>
</gene>
<keyword evidence="3" id="KW-0969">Cilium</keyword>
<feature type="compositionally biased region" description="Low complexity" evidence="1">
    <location>
        <begin position="45"/>
        <end position="57"/>
    </location>
</feature>
<keyword evidence="4" id="KW-1185">Reference proteome</keyword>
<dbReference type="PANTHER" id="PTHR37533:SF2">
    <property type="entry name" value="FLAGELLAR HOOK-LENGTH CONTROL PROTEIN"/>
    <property type="match status" value="1"/>
</dbReference>
<dbReference type="CDD" id="cd17470">
    <property type="entry name" value="T3SS_Flik_C"/>
    <property type="match status" value="1"/>
</dbReference>
<keyword evidence="3" id="KW-0282">Flagellum</keyword>
<feature type="compositionally biased region" description="Low complexity" evidence="1">
    <location>
        <begin position="263"/>
        <end position="286"/>
    </location>
</feature>
<name>A0ABX8HRU0_9PSED</name>
<feature type="region of interest" description="Disordered" evidence="1">
    <location>
        <begin position="1"/>
        <end position="25"/>
    </location>
</feature>
<evidence type="ECO:0000313" key="3">
    <source>
        <dbReference type="EMBL" id="QWU83177.1"/>
    </source>
</evidence>
<feature type="compositionally biased region" description="Low complexity" evidence="1">
    <location>
        <begin position="1"/>
        <end position="24"/>
    </location>
</feature>
<dbReference type="PANTHER" id="PTHR37533">
    <property type="entry name" value="FLAGELLAR HOOK-LENGTH CONTROL PROTEIN"/>
    <property type="match status" value="1"/>
</dbReference>
<dbReference type="Proteomes" id="UP000683401">
    <property type="component" value="Chromosome"/>
</dbReference>
<dbReference type="InterPro" id="IPR052563">
    <property type="entry name" value="FliK"/>
</dbReference>
<evidence type="ECO:0000256" key="1">
    <source>
        <dbReference type="SAM" id="MobiDB-lite"/>
    </source>
</evidence>
<organism evidence="3 4">
    <name type="scientific">Pseudomonas lijiangensis</name>
    <dbReference type="NCBI Taxonomy" id="2995658"/>
    <lineage>
        <taxon>Bacteria</taxon>
        <taxon>Pseudomonadati</taxon>
        <taxon>Pseudomonadota</taxon>
        <taxon>Gammaproteobacteria</taxon>
        <taxon>Pseudomonadales</taxon>
        <taxon>Pseudomonadaceae</taxon>
        <taxon>Pseudomonas</taxon>
    </lineage>
</organism>
<reference evidence="4" key="1">
    <citation type="submission" date="2021-06" db="EMBL/GenBank/DDBJ databases">
        <title>Identification of Pseudomonas cichorii causing bacterial leaf black spot of flue-cured tobacco, a new disease in China.</title>
        <authorList>
            <person name="Lu C.-H."/>
        </authorList>
    </citation>
    <scope>NUCLEOTIDE SEQUENCE [LARGE SCALE GENOMIC DNA]</scope>
    <source>
        <strain evidence="4">LJ2</strain>
    </source>
</reference>
<feature type="region of interest" description="Disordered" evidence="1">
    <location>
        <begin position="45"/>
        <end position="79"/>
    </location>
</feature>
<dbReference type="EMBL" id="CP076668">
    <property type="protein sequence ID" value="QWU83177.1"/>
    <property type="molecule type" value="Genomic_DNA"/>
</dbReference>
<evidence type="ECO:0000259" key="2">
    <source>
        <dbReference type="Pfam" id="PF02120"/>
    </source>
</evidence>
<dbReference type="InterPro" id="IPR021136">
    <property type="entry name" value="Flagellar_hook_control-like_C"/>
</dbReference>
<sequence length="455" mass="46337">MDIIASLTSSSAVSTQASVSGASQDSAGESFSLAFSQADEAAASTASAATAANGTPTEPKASVTSTNVAKAESPVDAAEADVADPVLSAPVVSESELQDLPVELPPVVSTPVVVKPAQPAVTGQIEEGAPITDEEFDLDLYASADDAVESADPKATQSDSDSTLNDIRQRMDLIQSAGQLDVSSMIAVAAVPVQATLANPNAASDAVQLPDDSALAANTGTNLSASAMTAADTLAERVDQEIQVQEPVTGQTLAGAVQEPGAQSDSSSMDSQPDTQADSDTSSSFSLTSLTLNSTTMNTTEKVAGNGSALSAAIGSTDWQDGLGKQVIDMIKRGEKQVDLHLNPADLGPLSISLDLNDSNNTQAQFQSAHASVRAAVEQALPQLREALASQGITLGQASVSDESSRQASGQQERRDSQGTSTDSALADSTDSALEVEEVPLQKMVTGALGVDLYV</sequence>
<evidence type="ECO:0000313" key="4">
    <source>
        <dbReference type="Proteomes" id="UP000683401"/>
    </source>
</evidence>
<accession>A0ABX8HRU0</accession>
<feature type="domain" description="Flagellar hook-length control protein-like C-terminal" evidence="2">
    <location>
        <begin position="325"/>
        <end position="408"/>
    </location>
</feature>
<feature type="region of interest" description="Disordered" evidence="1">
    <location>
        <begin position="256"/>
        <end position="286"/>
    </location>
</feature>